<dbReference type="AlphaFoldDB" id="A0A7Y9FGB3"/>
<dbReference type="Pfam" id="PF19843">
    <property type="entry name" value="DUF6318"/>
    <property type="match status" value="1"/>
</dbReference>
<dbReference type="PROSITE" id="PS51257">
    <property type="entry name" value="PROKAR_LIPOPROTEIN"/>
    <property type="match status" value="1"/>
</dbReference>
<comment type="caution">
    <text evidence="4">The sequence shown here is derived from an EMBL/GenBank/DDBJ whole genome shotgun (WGS) entry which is preliminary data.</text>
</comment>
<evidence type="ECO:0000256" key="1">
    <source>
        <dbReference type="SAM" id="MobiDB-lite"/>
    </source>
</evidence>
<evidence type="ECO:0000313" key="5">
    <source>
        <dbReference type="Proteomes" id="UP000577956"/>
    </source>
</evidence>
<evidence type="ECO:0000313" key="4">
    <source>
        <dbReference type="EMBL" id="NYD86800.1"/>
    </source>
</evidence>
<proteinExistence type="predicted"/>
<feature type="domain" description="DUF6318" evidence="3">
    <location>
        <begin position="63"/>
        <end position="188"/>
    </location>
</feature>
<accession>A0A7Y9FGB3</accession>
<protein>
    <recommendedName>
        <fullName evidence="3">DUF6318 domain-containing protein</fullName>
    </recommendedName>
</protein>
<gene>
    <name evidence="4" type="ORF">BKA21_002349</name>
</gene>
<dbReference type="Proteomes" id="UP000577956">
    <property type="component" value="Unassembled WGS sequence"/>
</dbReference>
<feature type="signal peptide" evidence="2">
    <location>
        <begin position="1"/>
        <end position="28"/>
    </location>
</feature>
<dbReference type="EMBL" id="JACCBK010000001">
    <property type="protein sequence ID" value="NYD86800.1"/>
    <property type="molecule type" value="Genomic_DNA"/>
</dbReference>
<evidence type="ECO:0000259" key="3">
    <source>
        <dbReference type="Pfam" id="PF19843"/>
    </source>
</evidence>
<feature type="region of interest" description="Disordered" evidence="1">
    <location>
        <begin position="28"/>
        <end position="76"/>
    </location>
</feature>
<feature type="chain" id="PRO_5038744182" description="DUF6318 domain-containing protein" evidence="2">
    <location>
        <begin position="29"/>
        <end position="204"/>
    </location>
</feature>
<feature type="compositionally biased region" description="Low complexity" evidence="1">
    <location>
        <begin position="28"/>
        <end position="57"/>
    </location>
</feature>
<dbReference type="InterPro" id="IPR046281">
    <property type="entry name" value="DUF6318"/>
</dbReference>
<organism evidence="4 5">
    <name type="scientific">Cellulomonas oligotrophica</name>
    <dbReference type="NCBI Taxonomy" id="931536"/>
    <lineage>
        <taxon>Bacteria</taxon>
        <taxon>Bacillati</taxon>
        <taxon>Actinomycetota</taxon>
        <taxon>Actinomycetes</taxon>
        <taxon>Micrococcales</taxon>
        <taxon>Cellulomonadaceae</taxon>
        <taxon>Cellulomonas</taxon>
    </lineage>
</organism>
<name>A0A7Y9FGB3_9CELL</name>
<evidence type="ECO:0000256" key="2">
    <source>
        <dbReference type="SAM" id="SignalP"/>
    </source>
</evidence>
<dbReference type="RefSeq" id="WP_179625361.1">
    <property type="nucleotide sequence ID" value="NZ_BAABFI010000001.1"/>
</dbReference>
<sequence length="204" mass="21428">MRADGRRRRPRALVPAAALLLAALTACSPGTTTPPAATTAATSQAPAETATPSAEPTDSATAPPERPDAMSTPSADGASAAANYFMSTYSYMYATGDTEPWDELSSDTCEFCARRATDVERMTDAGNETLGDAITVESAVGVEIADDEWFSATLIIDEPASQEVDEKGKLVSESDGGRYELYFALSWNAGWRVEEVDVSAAPGS</sequence>
<keyword evidence="2" id="KW-0732">Signal</keyword>
<reference evidence="4 5" key="1">
    <citation type="submission" date="2020-07" db="EMBL/GenBank/DDBJ databases">
        <title>Sequencing the genomes of 1000 actinobacteria strains.</title>
        <authorList>
            <person name="Klenk H.-P."/>
        </authorList>
    </citation>
    <scope>NUCLEOTIDE SEQUENCE [LARGE SCALE GENOMIC DNA]</scope>
    <source>
        <strain evidence="4 5">DSM 24482</strain>
    </source>
</reference>